<dbReference type="EMBL" id="KZ501864">
    <property type="protein sequence ID" value="PKU87611.1"/>
    <property type="molecule type" value="Genomic_DNA"/>
</dbReference>
<evidence type="ECO:0000313" key="2">
    <source>
        <dbReference type="Proteomes" id="UP000233837"/>
    </source>
</evidence>
<protein>
    <submittedName>
        <fullName evidence="1">Uncharacterized protein</fullName>
    </submittedName>
</protein>
<gene>
    <name evidence="1" type="ORF">MA16_Dca009783</name>
</gene>
<name>A0A2I0XI75_9ASPA</name>
<dbReference type="Proteomes" id="UP000233837">
    <property type="component" value="Unassembled WGS sequence"/>
</dbReference>
<keyword evidence="2" id="KW-1185">Reference proteome</keyword>
<reference evidence="1 2" key="1">
    <citation type="journal article" date="2016" name="Sci. Rep.">
        <title>The Dendrobium catenatum Lindl. genome sequence provides insights into polysaccharide synthase, floral development and adaptive evolution.</title>
        <authorList>
            <person name="Zhang G.Q."/>
            <person name="Xu Q."/>
            <person name="Bian C."/>
            <person name="Tsai W.C."/>
            <person name="Yeh C.M."/>
            <person name="Liu K.W."/>
            <person name="Yoshida K."/>
            <person name="Zhang L.S."/>
            <person name="Chang S.B."/>
            <person name="Chen F."/>
            <person name="Shi Y."/>
            <person name="Su Y.Y."/>
            <person name="Zhang Y.Q."/>
            <person name="Chen L.J."/>
            <person name="Yin Y."/>
            <person name="Lin M."/>
            <person name="Huang H."/>
            <person name="Deng H."/>
            <person name="Wang Z.W."/>
            <person name="Zhu S.L."/>
            <person name="Zhao X."/>
            <person name="Deng C."/>
            <person name="Niu S.C."/>
            <person name="Huang J."/>
            <person name="Wang M."/>
            <person name="Liu G.H."/>
            <person name="Yang H.J."/>
            <person name="Xiao X.J."/>
            <person name="Hsiao Y.Y."/>
            <person name="Wu W.L."/>
            <person name="Chen Y.Y."/>
            <person name="Mitsuda N."/>
            <person name="Ohme-Takagi M."/>
            <person name="Luo Y.B."/>
            <person name="Van de Peer Y."/>
            <person name="Liu Z.J."/>
        </authorList>
    </citation>
    <scope>NUCLEOTIDE SEQUENCE [LARGE SCALE GENOMIC DNA]</scope>
    <source>
        <tissue evidence="1">The whole plant</tissue>
    </source>
</reference>
<reference evidence="1 2" key="2">
    <citation type="journal article" date="2017" name="Nature">
        <title>The Apostasia genome and the evolution of orchids.</title>
        <authorList>
            <person name="Zhang G.Q."/>
            <person name="Liu K.W."/>
            <person name="Li Z."/>
            <person name="Lohaus R."/>
            <person name="Hsiao Y.Y."/>
            <person name="Niu S.C."/>
            <person name="Wang J.Y."/>
            <person name="Lin Y.C."/>
            <person name="Xu Q."/>
            <person name="Chen L.J."/>
            <person name="Yoshida K."/>
            <person name="Fujiwara S."/>
            <person name="Wang Z.W."/>
            <person name="Zhang Y.Q."/>
            <person name="Mitsuda N."/>
            <person name="Wang M."/>
            <person name="Liu G.H."/>
            <person name="Pecoraro L."/>
            <person name="Huang H.X."/>
            <person name="Xiao X.J."/>
            <person name="Lin M."/>
            <person name="Wu X.Y."/>
            <person name="Wu W.L."/>
            <person name="Chen Y.Y."/>
            <person name="Chang S.B."/>
            <person name="Sakamoto S."/>
            <person name="Ohme-Takagi M."/>
            <person name="Yagi M."/>
            <person name="Zeng S.J."/>
            <person name="Shen C.Y."/>
            <person name="Yeh C.M."/>
            <person name="Luo Y.B."/>
            <person name="Tsai W.C."/>
            <person name="Van de Peer Y."/>
            <person name="Liu Z.J."/>
        </authorList>
    </citation>
    <scope>NUCLEOTIDE SEQUENCE [LARGE SCALE GENOMIC DNA]</scope>
    <source>
        <tissue evidence="1">The whole plant</tissue>
    </source>
</reference>
<proteinExistence type="predicted"/>
<accession>A0A2I0XI75</accession>
<dbReference type="AlphaFoldDB" id="A0A2I0XI75"/>
<evidence type="ECO:0000313" key="1">
    <source>
        <dbReference type="EMBL" id="PKU87611.1"/>
    </source>
</evidence>
<organism evidence="1 2">
    <name type="scientific">Dendrobium catenatum</name>
    <dbReference type="NCBI Taxonomy" id="906689"/>
    <lineage>
        <taxon>Eukaryota</taxon>
        <taxon>Viridiplantae</taxon>
        <taxon>Streptophyta</taxon>
        <taxon>Embryophyta</taxon>
        <taxon>Tracheophyta</taxon>
        <taxon>Spermatophyta</taxon>
        <taxon>Magnoliopsida</taxon>
        <taxon>Liliopsida</taxon>
        <taxon>Asparagales</taxon>
        <taxon>Orchidaceae</taxon>
        <taxon>Epidendroideae</taxon>
        <taxon>Malaxideae</taxon>
        <taxon>Dendrobiinae</taxon>
        <taxon>Dendrobium</taxon>
    </lineage>
</organism>
<sequence length="187" mass="20999">MWDSICLTLMATAGNNIGKVLQKKGTVVLPPLSLRPKRVSVFERLSQPEALTTKRIVNGGRVSVVTTNITPLSTGLSAPRKYDVEASSFGGRLTRRQRRKMNAELRAQQHLVPIHPSNLPTQESEATIPTQNGFIILKWVKRNSSTRELKKYFWDQRSEAPIPPRKKEPETLSARVYGVLKTVKEKG</sequence>